<dbReference type="InterPro" id="IPR053175">
    <property type="entry name" value="DHMBA_Reg_Transcription_Factor"/>
</dbReference>
<feature type="domain" description="Zn(2)-C6 fungal-type" evidence="2">
    <location>
        <begin position="9"/>
        <end position="37"/>
    </location>
</feature>
<dbReference type="PROSITE" id="PS00463">
    <property type="entry name" value="ZN2_CY6_FUNGAL_1"/>
    <property type="match status" value="1"/>
</dbReference>
<dbReference type="PANTHER" id="PTHR38791">
    <property type="entry name" value="ZN(II)2CYS6 TRANSCRIPTION FACTOR (EUROFUNG)-RELATED-RELATED"/>
    <property type="match status" value="1"/>
</dbReference>
<name>A0A5C6SV95_FUSOC</name>
<dbReference type="SUPFAM" id="SSF57701">
    <property type="entry name" value="Zn2/Cys6 DNA-binding domain"/>
    <property type="match status" value="1"/>
</dbReference>
<dbReference type="Gene3D" id="4.10.240.10">
    <property type="entry name" value="Zn(2)-C6 fungal-type DNA-binding domain"/>
    <property type="match status" value="1"/>
</dbReference>
<protein>
    <recommendedName>
        <fullName evidence="2">Zn(2)-C6 fungal-type domain-containing protein</fullName>
    </recommendedName>
</protein>
<dbReference type="GO" id="GO:0000981">
    <property type="term" value="F:DNA-binding transcription factor activity, RNA polymerase II-specific"/>
    <property type="evidence" value="ECO:0007669"/>
    <property type="project" value="InterPro"/>
</dbReference>
<evidence type="ECO:0000313" key="3">
    <source>
        <dbReference type="EMBL" id="TXC02557.1"/>
    </source>
</evidence>
<reference evidence="3 4" key="1">
    <citation type="submission" date="2019-07" db="EMBL/GenBank/DDBJ databases">
        <title>The First High-Quality Draft Genome Sequence of the Causal Agent of the Current Panama Disease Epidemic.</title>
        <authorList>
            <person name="Warmington R.J."/>
            <person name="Kay W."/>
            <person name="Jeffries A."/>
            <person name="Bebber D."/>
            <person name="Moore K."/>
            <person name="Studholme D.J."/>
        </authorList>
    </citation>
    <scope>NUCLEOTIDE SEQUENCE [LARGE SCALE GENOMIC DNA]</scope>
    <source>
        <strain evidence="3 4">TR4</strain>
    </source>
</reference>
<dbReference type="CDD" id="cd00067">
    <property type="entry name" value="GAL4"/>
    <property type="match status" value="1"/>
</dbReference>
<organism evidence="3 4">
    <name type="scientific">Fusarium oxysporum f. sp. cubense</name>
    <dbReference type="NCBI Taxonomy" id="61366"/>
    <lineage>
        <taxon>Eukaryota</taxon>
        <taxon>Fungi</taxon>
        <taxon>Dikarya</taxon>
        <taxon>Ascomycota</taxon>
        <taxon>Pezizomycotina</taxon>
        <taxon>Sordariomycetes</taxon>
        <taxon>Hypocreomycetidae</taxon>
        <taxon>Hypocreales</taxon>
        <taxon>Nectriaceae</taxon>
        <taxon>Fusarium</taxon>
        <taxon>Fusarium oxysporum species complex</taxon>
    </lineage>
</organism>
<sequence length="181" mass="20716">MVNYGVSRACETCKKRRKKCDETRPDCLRCVKSRRRCPGYKDNTSLLFRHYQPSTPPLERWHPSTDFILEATALDIFLDNLVVQSRDRSHSRGFLDGMHYLFATSAPTSTLMRAARIVVLSSLANRYRRDSLMSLVRRQYGQVLVDYTTDLSQQTASPSVEHFFTAVLLGLYEVSFLPAVG</sequence>
<comment type="caution">
    <text evidence="3">The sequence shown here is derived from an EMBL/GenBank/DDBJ whole genome shotgun (WGS) entry which is preliminary data.</text>
</comment>
<evidence type="ECO:0000313" key="4">
    <source>
        <dbReference type="Proteomes" id="UP000321331"/>
    </source>
</evidence>
<proteinExistence type="predicted"/>
<dbReference type="Pfam" id="PF00172">
    <property type="entry name" value="Zn_clus"/>
    <property type="match status" value="1"/>
</dbReference>
<dbReference type="PROSITE" id="PS50048">
    <property type="entry name" value="ZN2_CY6_FUNGAL_2"/>
    <property type="match status" value="1"/>
</dbReference>
<dbReference type="InterPro" id="IPR036864">
    <property type="entry name" value="Zn2-C6_fun-type_DNA-bd_sf"/>
</dbReference>
<accession>A0A5C6SV95</accession>
<dbReference type="AlphaFoldDB" id="A0A5C6SV95"/>
<dbReference type="Proteomes" id="UP000321331">
    <property type="component" value="Unassembled WGS sequence"/>
</dbReference>
<dbReference type="InterPro" id="IPR001138">
    <property type="entry name" value="Zn2Cys6_DnaBD"/>
</dbReference>
<dbReference type="GO" id="GO:0008270">
    <property type="term" value="F:zinc ion binding"/>
    <property type="evidence" value="ECO:0007669"/>
    <property type="project" value="InterPro"/>
</dbReference>
<gene>
    <name evidence="3" type="ORF">FocTR4_00015047</name>
</gene>
<dbReference type="SMART" id="SM00066">
    <property type="entry name" value="GAL4"/>
    <property type="match status" value="1"/>
</dbReference>
<keyword evidence="1" id="KW-0539">Nucleus</keyword>
<dbReference type="PANTHER" id="PTHR38791:SF13">
    <property type="entry name" value="ZN(2)-C6 FUNGAL-TYPE DOMAIN-CONTAINING PROTEIN"/>
    <property type="match status" value="1"/>
</dbReference>
<dbReference type="EMBL" id="VMNF01000008">
    <property type="protein sequence ID" value="TXC02557.1"/>
    <property type="molecule type" value="Genomic_DNA"/>
</dbReference>
<evidence type="ECO:0000259" key="2">
    <source>
        <dbReference type="PROSITE" id="PS50048"/>
    </source>
</evidence>
<evidence type="ECO:0000256" key="1">
    <source>
        <dbReference type="ARBA" id="ARBA00023242"/>
    </source>
</evidence>